<keyword evidence="1" id="KW-0690">Ribosome biogenesis</keyword>
<dbReference type="GO" id="GO:0008234">
    <property type="term" value="F:cysteine-type peptidase activity"/>
    <property type="evidence" value="ECO:0007669"/>
    <property type="project" value="UniProtKB-KW"/>
</dbReference>
<dbReference type="GO" id="GO:0042254">
    <property type="term" value="P:ribosome biogenesis"/>
    <property type="evidence" value="ECO:0007669"/>
    <property type="project" value="UniProtKB-KW"/>
</dbReference>
<evidence type="ECO:0000256" key="1">
    <source>
        <dbReference type="ARBA" id="ARBA00022517"/>
    </source>
</evidence>
<dbReference type="Pfam" id="PF04327">
    <property type="entry name" value="Peptidase_Prp"/>
    <property type="match status" value="1"/>
</dbReference>
<dbReference type="PANTHER" id="PTHR39178">
    <property type="entry name" value="HYPOTHETICAL RIBOSOME-ASSOCIATED PROTEIN"/>
    <property type="match status" value="1"/>
</dbReference>
<dbReference type="InterPro" id="IPR007422">
    <property type="entry name" value="Peptidase_Prp"/>
</dbReference>
<sequence>MTHIEIIRKGNRTEISILGHADYCAQGPDIVCAAVSTLSGTFVQCLNDLEEDGKLWLYEADVLSGCVKIKVEPKGEAIKQTNQIIDVIMTGYLLLENKYKDYVHVTQQE</sequence>
<keyword evidence="4" id="KW-0788">Thiol protease</keyword>
<keyword evidence="3" id="KW-0378">Hydrolase</keyword>
<dbReference type="SUPFAM" id="SSF118010">
    <property type="entry name" value="TM1457-like"/>
    <property type="match status" value="1"/>
</dbReference>
<dbReference type="PANTHER" id="PTHR39178:SF1">
    <property type="entry name" value="RIBOSOMAL-PROCESSING CYSTEINE PROTEASE PRP"/>
    <property type="match status" value="1"/>
</dbReference>
<evidence type="ECO:0000256" key="3">
    <source>
        <dbReference type="ARBA" id="ARBA00022801"/>
    </source>
</evidence>
<organism evidence="5">
    <name type="scientific">Podoviridae sp. ctZ5d16</name>
    <dbReference type="NCBI Taxonomy" id="2825257"/>
    <lineage>
        <taxon>Viruses</taxon>
        <taxon>Duplodnaviria</taxon>
        <taxon>Heunggongvirae</taxon>
        <taxon>Uroviricota</taxon>
        <taxon>Caudoviricetes</taxon>
    </lineage>
</organism>
<protein>
    <submittedName>
        <fullName evidence="5">YsxB-like protein</fullName>
    </submittedName>
</protein>
<evidence type="ECO:0000256" key="4">
    <source>
        <dbReference type="ARBA" id="ARBA00022807"/>
    </source>
</evidence>
<dbReference type="GO" id="GO:0006508">
    <property type="term" value="P:proteolysis"/>
    <property type="evidence" value="ECO:0007669"/>
    <property type="project" value="UniProtKB-KW"/>
</dbReference>
<evidence type="ECO:0000313" key="5">
    <source>
        <dbReference type="EMBL" id="DAE15483.1"/>
    </source>
</evidence>
<name>A0A8S5Q9K1_9CAUD</name>
<dbReference type="InterPro" id="IPR036764">
    <property type="entry name" value="Peptidase_Prp_sf"/>
</dbReference>
<dbReference type="Gene3D" id="3.30.70.1490">
    <property type="entry name" value="Cysteine protease Prp"/>
    <property type="match status" value="1"/>
</dbReference>
<reference evidence="5" key="1">
    <citation type="journal article" date="2021" name="Proc. Natl. Acad. Sci. U.S.A.">
        <title>A Catalog of Tens of Thousands of Viruses from Human Metagenomes Reveals Hidden Associations with Chronic Diseases.</title>
        <authorList>
            <person name="Tisza M.J."/>
            <person name="Buck C.B."/>
        </authorList>
    </citation>
    <scope>NUCLEOTIDE SEQUENCE</scope>
    <source>
        <strain evidence="5">CtZ5d16</strain>
    </source>
</reference>
<dbReference type="CDD" id="cd16332">
    <property type="entry name" value="Prp-like"/>
    <property type="match status" value="1"/>
</dbReference>
<keyword evidence="2" id="KW-0645">Protease</keyword>
<proteinExistence type="predicted"/>
<evidence type="ECO:0000256" key="2">
    <source>
        <dbReference type="ARBA" id="ARBA00022670"/>
    </source>
</evidence>
<dbReference type="EMBL" id="BK015606">
    <property type="protein sequence ID" value="DAE15483.1"/>
    <property type="molecule type" value="Genomic_DNA"/>
</dbReference>
<accession>A0A8S5Q9K1</accession>